<dbReference type="EMBL" id="VNIK02000021">
    <property type="protein sequence ID" value="KAB5483632.1"/>
    <property type="molecule type" value="Genomic_DNA"/>
</dbReference>
<evidence type="ECO:0000256" key="2">
    <source>
        <dbReference type="ARBA" id="ARBA00023125"/>
    </source>
</evidence>
<dbReference type="CDD" id="cd01185">
    <property type="entry name" value="INTN1_C_like"/>
    <property type="match status" value="1"/>
</dbReference>
<dbReference type="InterPro" id="IPR011010">
    <property type="entry name" value="DNA_brk_join_enz"/>
</dbReference>
<dbReference type="PROSITE" id="PS51898">
    <property type="entry name" value="TYR_RECOMBINASE"/>
    <property type="match status" value="1"/>
</dbReference>
<dbReference type="InterPro" id="IPR013762">
    <property type="entry name" value="Integrase-like_cat_sf"/>
</dbReference>
<evidence type="ECO:0000256" key="1">
    <source>
        <dbReference type="ARBA" id="ARBA00008857"/>
    </source>
</evidence>
<dbReference type="Pfam" id="PF00589">
    <property type="entry name" value="Phage_integrase"/>
    <property type="match status" value="1"/>
</dbReference>
<comment type="similarity">
    <text evidence="1">Belongs to the 'phage' integrase family.</text>
</comment>
<organism evidence="5 6">
    <name type="scientific">Flagellimonas hadalis</name>
    <dbReference type="NCBI Taxonomy" id="2597517"/>
    <lineage>
        <taxon>Bacteria</taxon>
        <taxon>Pseudomonadati</taxon>
        <taxon>Bacteroidota</taxon>
        <taxon>Flavobacteriia</taxon>
        <taxon>Flavobacteriales</taxon>
        <taxon>Flavobacteriaceae</taxon>
        <taxon>Flagellimonas</taxon>
    </lineage>
</organism>
<dbReference type="PANTHER" id="PTHR30349:SF64">
    <property type="entry name" value="PROPHAGE INTEGRASE INTD-RELATED"/>
    <property type="match status" value="1"/>
</dbReference>
<dbReference type="GO" id="GO:0003677">
    <property type="term" value="F:DNA binding"/>
    <property type="evidence" value="ECO:0007669"/>
    <property type="project" value="UniProtKB-KW"/>
</dbReference>
<reference evidence="5" key="1">
    <citation type="submission" date="2019-10" db="EMBL/GenBank/DDBJ databases">
        <title>Muricauda hadale sp. nov., a piezophilic bacterium isolated from hadopelagic water of the Mariana Trench.</title>
        <authorList>
            <person name="Wei Y."/>
        </authorList>
    </citation>
    <scope>NUCLEOTIDE SEQUENCE [LARGE SCALE GENOMIC DNA]</scope>
    <source>
        <strain evidence="5">MT-229</strain>
    </source>
</reference>
<dbReference type="InterPro" id="IPR025269">
    <property type="entry name" value="SAM-like_dom"/>
</dbReference>
<dbReference type="Gene3D" id="1.10.150.130">
    <property type="match status" value="1"/>
</dbReference>
<keyword evidence="6" id="KW-1185">Reference proteome</keyword>
<evidence type="ECO:0000256" key="3">
    <source>
        <dbReference type="ARBA" id="ARBA00023172"/>
    </source>
</evidence>
<dbReference type="Pfam" id="PF17293">
    <property type="entry name" value="Arm-DNA-bind_5"/>
    <property type="match status" value="1"/>
</dbReference>
<proteinExistence type="inferred from homology"/>
<evidence type="ECO:0000259" key="4">
    <source>
        <dbReference type="PROSITE" id="PS51898"/>
    </source>
</evidence>
<sequence>MRNSNTLKVLLFTRDISNNPQKLTIYARITVNGKRAEISLKRYTSVNEWDENKGRLHGLTHKARLLNSYLDEVYGAIMDTHKILLREEKVITAQAIKARYLGQDEQHNTLLELIEYHNKTQKSVLRPGTMKNYYGTKKYLLRFLEFKYKLPDIRLKQLNYKFITDFEHYLLNGPQLQKGKKCTNNGAMKHLERLMKMVKLGVKLEWLDKDPFINYRLRFHKTERSYLTERELKRIEETDFTGAGYEKVKDAFLFACYTGLSYIDVRELEKNQLVLGIDGNQWIYTKREKTSESVKLPLLPKAKEIVEKYWDSPETDTKILPVLSNQKTNKYLKEIAKACGIYKTISFHSARHTFATTVTLSNGVPIETVSKMLGHTKLSTTQIYARVLEHKIGEDMQNLIEHMQIKKAAEG</sequence>
<dbReference type="PANTHER" id="PTHR30349">
    <property type="entry name" value="PHAGE INTEGRASE-RELATED"/>
    <property type="match status" value="1"/>
</dbReference>
<dbReference type="InterPro" id="IPR050090">
    <property type="entry name" value="Tyrosine_recombinase_XerCD"/>
</dbReference>
<accession>A0A5N5IQ74</accession>
<feature type="domain" description="Tyr recombinase" evidence="4">
    <location>
        <begin position="222"/>
        <end position="401"/>
    </location>
</feature>
<dbReference type="Pfam" id="PF13102">
    <property type="entry name" value="Phage_int_SAM_5"/>
    <property type="match status" value="1"/>
</dbReference>
<dbReference type="GO" id="GO:0006310">
    <property type="term" value="P:DNA recombination"/>
    <property type="evidence" value="ECO:0007669"/>
    <property type="project" value="UniProtKB-KW"/>
</dbReference>
<dbReference type="Proteomes" id="UP000319204">
    <property type="component" value="Unassembled WGS sequence"/>
</dbReference>
<dbReference type="OrthoDB" id="1098628at2"/>
<dbReference type="InterPro" id="IPR002104">
    <property type="entry name" value="Integrase_catalytic"/>
</dbReference>
<dbReference type="GO" id="GO:0015074">
    <property type="term" value="P:DNA integration"/>
    <property type="evidence" value="ECO:0007669"/>
    <property type="project" value="InterPro"/>
</dbReference>
<dbReference type="AlphaFoldDB" id="A0A5N5IQ74"/>
<evidence type="ECO:0000313" key="6">
    <source>
        <dbReference type="Proteomes" id="UP000319204"/>
    </source>
</evidence>
<gene>
    <name evidence="5" type="ORF">FOT42_017670</name>
</gene>
<dbReference type="InterPro" id="IPR035386">
    <property type="entry name" value="Arm-DNA-bind_5"/>
</dbReference>
<comment type="caution">
    <text evidence="5">The sequence shown here is derived from an EMBL/GenBank/DDBJ whole genome shotgun (WGS) entry which is preliminary data.</text>
</comment>
<dbReference type="InterPro" id="IPR010998">
    <property type="entry name" value="Integrase_recombinase_N"/>
</dbReference>
<name>A0A5N5IQ74_9FLAO</name>
<protein>
    <submittedName>
        <fullName evidence="5">Site-specific integrase</fullName>
    </submittedName>
</protein>
<dbReference type="Gene3D" id="1.10.443.10">
    <property type="entry name" value="Intergrase catalytic core"/>
    <property type="match status" value="1"/>
</dbReference>
<keyword evidence="2" id="KW-0238">DNA-binding</keyword>
<dbReference type="SUPFAM" id="SSF56349">
    <property type="entry name" value="DNA breaking-rejoining enzymes"/>
    <property type="match status" value="1"/>
</dbReference>
<keyword evidence="3" id="KW-0233">DNA recombination</keyword>
<dbReference type="RefSeq" id="WP_151891761.1">
    <property type="nucleotide sequence ID" value="NZ_VNIK02000021.1"/>
</dbReference>
<evidence type="ECO:0000313" key="5">
    <source>
        <dbReference type="EMBL" id="KAB5483632.1"/>
    </source>
</evidence>